<protein>
    <recommendedName>
        <fullName evidence="1">F-box domain-containing protein</fullName>
    </recommendedName>
</protein>
<dbReference type="AlphaFoldDB" id="D7M2K7"/>
<dbReference type="InterPro" id="IPR001810">
    <property type="entry name" value="F-box_dom"/>
</dbReference>
<reference evidence="3" key="1">
    <citation type="journal article" date="2011" name="Nat. Genet.">
        <title>The Arabidopsis lyrata genome sequence and the basis of rapid genome size change.</title>
        <authorList>
            <person name="Hu T.T."/>
            <person name="Pattyn P."/>
            <person name="Bakker E.G."/>
            <person name="Cao J."/>
            <person name="Cheng J.-F."/>
            <person name="Clark R.M."/>
            <person name="Fahlgren N."/>
            <person name="Fawcett J.A."/>
            <person name="Grimwood J."/>
            <person name="Gundlach H."/>
            <person name="Haberer G."/>
            <person name="Hollister J.D."/>
            <person name="Ossowski S."/>
            <person name="Ottilar R.P."/>
            <person name="Salamov A.A."/>
            <person name="Schneeberger K."/>
            <person name="Spannagl M."/>
            <person name="Wang X."/>
            <person name="Yang L."/>
            <person name="Nasrallah M.E."/>
            <person name="Bergelson J."/>
            <person name="Carrington J.C."/>
            <person name="Gaut B.S."/>
            <person name="Schmutz J."/>
            <person name="Mayer K.F.X."/>
            <person name="Van de Peer Y."/>
            <person name="Grigoriev I.V."/>
            <person name="Nordborg M."/>
            <person name="Weigel D."/>
            <person name="Guo Y.-L."/>
        </authorList>
    </citation>
    <scope>NUCLEOTIDE SEQUENCE [LARGE SCALE GENOMIC DNA]</scope>
    <source>
        <strain evidence="3">cv. MN47</strain>
    </source>
</reference>
<dbReference type="PANTHER" id="PTHR38926">
    <property type="entry name" value="F-BOX DOMAIN CONTAINING PROTEIN, EXPRESSED"/>
    <property type="match status" value="1"/>
</dbReference>
<dbReference type="EMBL" id="GL348718">
    <property type="protein sequence ID" value="EFH51110.1"/>
    <property type="molecule type" value="Genomic_DNA"/>
</dbReference>
<sequence>MASSSSLLSTSVPSLMKDEKWRNWAELPSKLTSSILLRLGAIEILENAQKVCTSWHRVCKDPSIKRRKTHFSLFVISSAK</sequence>
<keyword evidence="3" id="KW-1185">Reference proteome</keyword>
<evidence type="ECO:0000313" key="2">
    <source>
        <dbReference type="EMBL" id="EFH51110.1"/>
    </source>
</evidence>
<dbReference type="STRING" id="81972.D7M2K7"/>
<dbReference type="InterPro" id="IPR036047">
    <property type="entry name" value="F-box-like_dom_sf"/>
</dbReference>
<feature type="domain" description="F-box" evidence="1">
    <location>
        <begin position="24"/>
        <end position="67"/>
    </location>
</feature>
<dbReference type="Proteomes" id="UP000008694">
    <property type="component" value="Unassembled WGS sequence"/>
</dbReference>
<dbReference type="PANTHER" id="PTHR38926:SF29">
    <property type="entry name" value="F-BOX PROTEIN SKIP19-RELATED"/>
    <property type="match status" value="1"/>
</dbReference>
<name>D7M2K7_ARALL</name>
<evidence type="ECO:0000259" key="1">
    <source>
        <dbReference type="Pfam" id="PF12937"/>
    </source>
</evidence>
<dbReference type="HOGENOM" id="CLU_2593021_0_0_1"/>
<proteinExistence type="predicted"/>
<accession>D7M2K7</accession>
<dbReference type="Pfam" id="PF12937">
    <property type="entry name" value="F-box-like"/>
    <property type="match status" value="1"/>
</dbReference>
<gene>
    <name evidence="2" type="ORF">ARALYDRAFT_911820</name>
</gene>
<dbReference type="CDD" id="cd22164">
    <property type="entry name" value="F-box_AtSKIP19-like"/>
    <property type="match status" value="1"/>
</dbReference>
<dbReference type="eggNOG" id="KOG1947">
    <property type="taxonomic scope" value="Eukaryota"/>
</dbReference>
<dbReference type="SUPFAM" id="SSF81383">
    <property type="entry name" value="F-box domain"/>
    <property type="match status" value="1"/>
</dbReference>
<evidence type="ECO:0000313" key="3">
    <source>
        <dbReference type="Proteomes" id="UP000008694"/>
    </source>
</evidence>
<dbReference type="Gramene" id="scaffold_603877.1">
    <property type="protein sequence ID" value="scaffold_603877.1"/>
    <property type="gene ID" value="scaffold_603877.1"/>
</dbReference>
<organism evidence="3">
    <name type="scientific">Arabidopsis lyrata subsp. lyrata</name>
    <name type="common">Lyre-leaved rock-cress</name>
    <dbReference type="NCBI Taxonomy" id="81972"/>
    <lineage>
        <taxon>Eukaryota</taxon>
        <taxon>Viridiplantae</taxon>
        <taxon>Streptophyta</taxon>
        <taxon>Embryophyta</taxon>
        <taxon>Tracheophyta</taxon>
        <taxon>Spermatophyta</taxon>
        <taxon>Magnoliopsida</taxon>
        <taxon>eudicotyledons</taxon>
        <taxon>Gunneridae</taxon>
        <taxon>Pentapetalae</taxon>
        <taxon>rosids</taxon>
        <taxon>malvids</taxon>
        <taxon>Brassicales</taxon>
        <taxon>Brassicaceae</taxon>
        <taxon>Camelineae</taxon>
        <taxon>Arabidopsis</taxon>
    </lineage>
</organism>
<dbReference type="Gene3D" id="1.20.1280.50">
    <property type="match status" value="1"/>
</dbReference>